<name>A0A915LQ71_MELJA</name>
<keyword evidence="4" id="KW-0418">Kinase</keyword>
<evidence type="ECO:0000256" key="3">
    <source>
        <dbReference type="ARBA" id="ARBA00022741"/>
    </source>
</evidence>
<comment type="caution">
    <text evidence="6">Lacks conserved residue(s) required for the propagation of feature annotation.</text>
</comment>
<dbReference type="GO" id="GO:0005524">
    <property type="term" value="F:ATP binding"/>
    <property type="evidence" value="ECO:0007669"/>
    <property type="project" value="UniProtKB-KW"/>
</dbReference>
<dbReference type="Pfam" id="PF00334">
    <property type="entry name" value="NDK"/>
    <property type="match status" value="1"/>
</dbReference>
<accession>A0A915LQ71</accession>
<dbReference type="PANTHER" id="PTHR46161">
    <property type="entry name" value="NUCLEOSIDE DIPHOSPHATE KINASE"/>
    <property type="match status" value="1"/>
</dbReference>
<keyword evidence="3" id="KW-0547">Nucleotide-binding</keyword>
<dbReference type="AlphaFoldDB" id="A0A915LQ71"/>
<dbReference type="PANTHER" id="PTHR46161:SF3">
    <property type="entry name" value="NUCLEOSIDE DIPHOSPHATE KINASE DDB_G0292928-RELATED"/>
    <property type="match status" value="1"/>
</dbReference>
<protein>
    <submittedName>
        <fullName evidence="9">Nucleoside diphosphate kinase-like domain-containing protein</fullName>
    </submittedName>
</protein>
<evidence type="ECO:0000256" key="6">
    <source>
        <dbReference type="PROSITE-ProRule" id="PRU00706"/>
    </source>
</evidence>
<dbReference type="InterPro" id="IPR034907">
    <property type="entry name" value="NDK-like_dom"/>
</dbReference>
<keyword evidence="2" id="KW-0808">Transferase</keyword>
<evidence type="ECO:0000256" key="5">
    <source>
        <dbReference type="ARBA" id="ARBA00022840"/>
    </source>
</evidence>
<evidence type="ECO:0000313" key="8">
    <source>
        <dbReference type="Proteomes" id="UP000887561"/>
    </source>
</evidence>
<evidence type="ECO:0000313" key="9">
    <source>
        <dbReference type="WBParaSite" id="scaffold1581_cov150.g3311"/>
    </source>
</evidence>
<evidence type="ECO:0000256" key="2">
    <source>
        <dbReference type="ARBA" id="ARBA00022679"/>
    </source>
</evidence>
<evidence type="ECO:0000256" key="4">
    <source>
        <dbReference type="ARBA" id="ARBA00022777"/>
    </source>
</evidence>
<dbReference type="GO" id="GO:0016301">
    <property type="term" value="F:kinase activity"/>
    <property type="evidence" value="ECO:0007669"/>
    <property type="project" value="UniProtKB-KW"/>
</dbReference>
<keyword evidence="5" id="KW-0067">ATP-binding</keyword>
<dbReference type="Proteomes" id="UP000887561">
    <property type="component" value="Unplaced"/>
</dbReference>
<dbReference type="InterPro" id="IPR036850">
    <property type="entry name" value="NDK-like_dom_sf"/>
</dbReference>
<comment type="similarity">
    <text evidence="1 6">Belongs to the NDK family.</text>
</comment>
<keyword evidence="8" id="KW-1185">Reference proteome</keyword>
<proteinExistence type="inferred from homology"/>
<dbReference type="Gene3D" id="3.30.70.141">
    <property type="entry name" value="Nucleoside diphosphate kinase-like domain"/>
    <property type="match status" value="1"/>
</dbReference>
<dbReference type="PROSITE" id="PS51374">
    <property type="entry name" value="NDPK_LIKE"/>
    <property type="match status" value="1"/>
</dbReference>
<evidence type="ECO:0000259" key="7">
    <source>
        <dbReference type="SMART" id="SM00562"/>
    </source>
</evidence>
<organism evidence="8 9">
    <name type="scientific">Meloidogyne javanica</name>
    <name type="common">Root-knot nematode worm</name>
    <dbReference type="NCBI Taxonomy" id="6303"/>
    <lineage>
        <taxon>Eukaryota</taxon>
        <taxon>Metazoa</taxon>
        <taxon>Ecdysozoa</taxon>
        <taxon>Nematoda</taxon>
        <taxon>Chromadorea</taxon>
        <taxon>Rhabditida</taxon>
        <taxon>Tylenchina</taxon>
        <taxon>Tylenchomorpha</taxon>
        <taxon>Tylenchoidea</taxon>
        <taxon>Meloidogynidae</taxon>
        <taxon>Meloidogyninae</taxon>
        <taxon>Meloidogyne</taxon>
        <taxon>Meloidogyne incognita group</taxon>
    </lineage>
</organism>
<feature type="domain" description="Nucleoside diphosphate kinase-like" evidence="7">
    <location>
        <begin position="4"/>
        <end position="153"/>
    </location>
</feature>
<dbReference type="SMART" id="SM00562">
    <property type="entry name" value="NDK"/>
    <property type="match status" value="1"/>
</dbReference>
<dbReference type="WBParaSite" id="scaffold1581_cov150.g3311">
    <property type="protein sequence ID" value="scaffold1581_cov150.g3311"/>
    <property type="gene ID" value="scaffold1581_cov150.g3311"/>
</dbReference>
<sequence length="407" mass="46444">MSTKNWTFALLKPDAVANPISLGWLLDALNKNGLIIEMGCRLNLSKDQVSDLYSFHKNSFYFNRSLNHLRSGPVIAMKLILNEFEEQQHNSKDEALKRWRKLLGPAKFGKMYLAQVGDFDEIDSNKGNFRQLFGLSDSRNFDRQALFFKIDVDIFAAPDSLHDLKDWYILSVVLKAHIGPFSFGILVKLFYECFPLKLMVDFSSTKMFISSGSLTNDGKSLGASELEAFLRLSSHHKQTMINSMEVAERFKAFSSTHKPTDVLSSKGPSFLVELANRFNIIGGYWIMFFQDLDISQREGAFNLLLESAYKNWGPISRFNAKISSDNFIICFGNKLTTSIMNPANLDSFRRRTEVNDPGALKVREIVDKIYAKNCYFFGSMHMKYKPDIMRILIVITLKNGPVEISFN</sequence>
<dbReference type="SUPFAM" id="SSF54919">
    <property type="entry name" value="Nucleoside diphosphate kinase, NDK"/>
    <property type="match status" value="1"/>
</dbReference>
<reference evidence="9" key="1">
    <citation type="submission" date="2022-11" db="UniProtKB">
        <authorList>
            <consortium name="WormBaseParasite"/>
        </authorList>
    </citation>
    <scope>IDENTIFICATION</scope>
</reference>
<evidence type="ECO:0000256" key="1">
    <source>
        <dbReference type="ARBA" id="ARBA00008142"/>
    </source>
</evidence>